<reference evidence="2" key="1">
    <citation type="submission" date="2021-03" db="EMBL/GenBank/DDBJ databases">
        <title>Whole genome shotgun sequence of Actinoplanes auranticolor NBRC 12245.</title>
        <authorList>
            <person name="Komaki H."/>
            <person name="Tamura T."/>
        </authorList>
    </citation>
    <scope>NUCLEOTIDE SEQUENCE</scope>
    <source>
        <strain evidence="2">NBRC 12245</strain>
    </source>
</reference>
<evidence type="ECO:0000313" key="3">
    <source>
        <dbReference type="Proteomes" id="UP000681340"/>
    </source>
</evidence>
<dbReference type="AlphaFoldDB" id="A0A919SY41"/>
<keyword evidence="3" id="KW-1185">Reference proteome</keyword>
<gene>
    <name evidence="2" type="ORF">Aau02nite_86030</name>
</gene>
<comment type="caution">
    <text evidence="2">The sequence shown here is derived from an EMBL/GenBank/DDBJ whole genome shotgun (WGS) entry which is preliminary data.</text>
</comment>
<evidence type="ECO:0000313" key="2">
    <source>
        <dbReference type="EMBL" id="GIM79487.1"/>
    </source>
</evidence>
<protein>
    <recommendedName>
        <fullName evidence="4">Mercuric ion transport protein</fullName>
    </recommendedName>
</protein>
<sequence length="108" mass="11163">MPIINAGARQYSPPSRQNRRMPTLVNRARRLLPSGLTSLAGLACAACCAIPLLLTAGLISGATWAVAAAWMPGIAVTLAALAGAAWWWTARGRHRAGCTGDSCSCATT</sequence>
<feature type="transmembrane region" description="Helical" evidence="1">
    <location>
        <begin position="65"/>
        <end position="88"/>
    </location>
</feature>
<evidence type="ECO:0000256" key="1">
    <source>
        <dbReference type="SAM" id="Phobius"/>
    </source>
</evidence>
<keyword evidence="1" id="KW-1133">Transmembrane helix</keyword>
<dbReference type="EMBL" id="BOQL01000082">
    <property type="protein sequence ID" value="GIM79487.1"/>
    <property type="molecule type" value="Genomic_DNA"/>
</dbReference>
<accession>A0A919SY41</accession>
<evidence type="ECO:0008006" key="4">
    <source>
        <dbReference type="Google" id="ProtNLM"/>
    </source>
</evidence>
<keyword evidence="1" id="KW-0472">Membrane</keyword>
<proteinExistence type="predicted"/>
<organism evidence="2 3">
    <name type="scientific">Actinoplanes auranticolor</name>
    <dbReference type="NCBI Taxonomy" id="47988"/>
    <lineage>
        <taxon>Bacteria</taxon>
        <taxon>Bacillati</taxon>
        <taxon>Actinomycetota</taxon>
        <taxon>Actinomycetes</taxon>
        <taxon>Micromonosporales</taxon>
        <taxon>Micromonosporaceae</taxon>
        <taxon>Actinoplanes</taxon>
    </lineage>
</organism>
<keyword evidence="1" id="KW-0812">Transmembrane</keyword>
<name>A0A919SY41_9ACTN</name>
<dbReference type="Proteomes" id="UP000681340">
    <property type="component" value="Unassembled WGS sequence"/>
</dbReference>
<feature type="transmembrane region" description="Helical" evidence="1">
    <location>
        <begin position="36"/>
        <end position="59"/>
    </location>
</feature>